<dbReference type="GeneID" id="36403958"/>
<dbReference type="Proteomes" id="UP000054928">
    <property type="component" value="Unassembled WGS sequence"/>
</dbReference>
<evidence type="ECO:0000313" key="1">
    <source>
        <dbReference type="EMBL" id="CEG38853.1"/>
    </source>
</evidence>
<dbReference type="AlphaFoldDB" id="A0A0P1AEB4"/>
<protein>
    <submittedName>
        <fullName evidence="1">Uncharacterized protein</fullName>
    </submittedName>
</protein>
<accession>A0A0P1AEB4</accession>
<dbReference type="RefSeq" id="XP_024575222.1">
    <property type="nucleotide sequence ID" value="XM_024724334.1"/>
</dbReference>
<name>A0A0P1AEB4_PLAHL</name>
<organism evidence="1 2">
    <name type="scientific">Plasmopara halstedii</name>
    <name type="common">Downy mildew of sunflower</name>
    <dbReference type="NCBI Taxonomy" id="4781"/>
    <lineage>
        <taxon>Eukaryota</taxon>
        <taxon>Sar</taxon>
        <taxon>Stramenopiles</taxon>
        <taxon>Oomycota</taxon>
        <taxon>Peronosporomycetes</taxon>
        <taxon>Peronosporales</taxon>
        <taxon>Peronosporaceae</taxon>
        <taxon>Plasmopara</taxon>
    </lineage>
</organism>
<dbReference type="EMBL" id="CCYD01000322">
    <property type="protein sequence ID" value="CEG38853.1"/>
    <property type="molecule type" value="Genomic_DNA"/>
</dbReference>
<reference evidence="2" key="1">
    <citation type="submission" date="2014-09" db="EMBL/GenBank/DDBJ databases">
        <authorList>
            <person name="Sharma Rahul"/>
            <person name="Thines Marco"/>
        </authorList>
    </citation>
    <scope>NUCLEOTIDE SEQUENCE [LARGE SCALE GENOMIC DNA]</scope>
</reference>
<sequence length="81" mass="9360">MGPNLLIWEYRTQRQSLPVSSSRDYAFALHPGSDGALHAYTPMWILQRHRHLEQQRSKTLVFLMTDTVDLTLAEKDATPHL</sequence>
<keyword evidence="2" id="KW-1185">Reference proteome</keyword>
<proteinExistence type="predicted"/>
<evidence type="ECO:0000313" key="2">
    <source>
        <dbReference type="Proteomes" id="UP000054928"/>
    </source>
</evidence>